<evidence type="ECO:0000313" key="2">
    <source>
        <dbReference type="EMBL" id="MCI55921.1"/>
    </source>
</evidence>
<keyword evidence="1" id="KW-0472">Membrane</keyword>
<reference evidence="2 3" key="1">
    <citation type="journal article" date="2018" name="Front. Plant Sci.">
        <title>Red Clover (Trifolium pratense) and Zigzag Clover (T. medium) - A Picture of Genomic Similarities and Differences.</title>
        <authorList>
            <person name="Dluhosova J."/>
            <person name="Istvanek J."/>
            <person name="Nedelnik J."/>
            <person name="Repkova J."/>
        </authorList>
    </citation>
    <scope>NUCLEOTIDE SEQUENCE [LARGE SCALE GENOMIC DNA]</scope>
    <source>
        <strain evidence="3">cv. 10/8</strain>
        <tissue evidence="2">Leaf</tissue>
    </source>
</reference>
<protein>
    <submittedName>
        <fullName evidence="2">Uncharacterized protein</fullName>
    </submittedName>
</protein>
<dbReference type="EMBL" id="LXQA010503808">
    <property type="protein sequence ID" value="MCI55921.1"/>
    <property type="molecule type" value="Genomic_DNA"/>
</dbReference>
<keyword evidence="3" id="KW-1185">Reference proteome</keyword>
<dbReference type="AlphaFoldDB" id="A0A392T476"/>
<organism evidence="2 3">
    <name type="scientific">Trifolium medium</name>
    <dbReference type="NCBI Taxonomy" id="97028"/>
    <lineage>
        <taxon>Eukaryota</taxon>
        <taxon>Viridiplantae</taxon>
        <taxon>Streptophyta</taxon>
        <taxon>Embryophyta</taxon>
        <taxon>Tracheophyta</taxon>
        <taxon>Spermatophyta</taxon>
        <taxon>Magnoliopsida</taxon>
        <taxon>eudicotyledons</taxon>
        <taxon>Gunneridae</taxon>
        <taxon>Pentapetalae</taxon>
        <taxon>rosids</taxon>
        <taxon>fabids</taxon>
        <taxon>Fabales</taxon>
        <taxon>Fabaceae</taxon>
        <taxon>Papilionoideae</taxon>
        <taxon>50 kb inversion clade</taxon>
        <taxon>NPAAA clade</taxon>
        <taxon>Hologalegina</taxon>
        <taxon>IRL clade</taxon>
        <taxon>Trifolieae</taxon>
        <taxon>Trifolium</taxon>
    </lineage>
</organism>
<sequence length="82" mass="8888">YKRQVLRGVTRRGSLSPGAVLEVARRGTGEVVASGGPTFCRSVARCRPARGGDRDMFLLILNSIGAVVTCLNDIIVYYQCMI</sequence>
<feature type="non-terminal residue" evidence="2">
    <location>
        <position position="1"/>
    </location>
</feature>
<dbReference type="Proteomes" id="UP000265520">
    <property type="component" value="Unassembled WGS sequence"/>
</dbReference>
<comment type="caution">
    <text evidence="2">The sequence shown here is derived from an EMBL/GenBank/DDBJ whole genome shotgun (WGS) entry which is preliminary data.</text>
</comment>
<evidence type="ECO:0000256" key="1">
    <source>
        <dbReference type="SAM" id="Phobius"/>
    </source>
</evidence>
<feature type="transmembrane region" description="Helical" evidence="1">
    <location>
        <begin position="57"/>
        <end position="78"/>
    </location>
</feature>
<name>A0A392T476_9FABA</name>
<keyword evidence="1" id="KW-0812">Transmembrane</keyword>
<keyword evidence="1" id="KW-1133">Transmembrane helix</keyword>
<proteinExistence type="predicted"/>
<evidence type="ECO:0000313" key="3">
    <source>
        <dbReference type="Proteomes" id="UP000265520"/>
    </source>
</evidence>
<accession>A0A392T476</accession>